<name>A0ABN7W983_GIGMA</name>
<reference evidence="1 2" key="1">
    <citation type="submission" date="2021-06" db="EMBL/GenBank/DDBJ databases">
        <authorList>
            <person name="Kallberg Y."/>
            <person name="Tangrot J."/>
            <person name="Rosling A."/>
        </authorList>
    </citation>
    <scope>NUCLEOTIDE SEQUENCE [LARGE SCALE GENOMIC DNA]</scope>
    <source>
        <strain evidence="1 2">120-4 pot B 10/14</strain>
    </source>
</reference>
<feature type="non-terminal residue" evidence="1">
    <location>
        <position position="1"/>
    </location>
</feature>
<proteinExistence type="predicted"/>
<keyword evidence="2" id="KW-1185">Reference proteome</keyword>
<organism evidence="1 2">
    <name type="scientific">Gigaspora margarita</name>
    <dbReference type="NCBI Taxonomy" id="4874"/>
    <lineage>
        <taxon>Eukaryota</taxon>
        <taxon>Fungi</taxon>
        <taxon>Fungi incertae sedis</taxon>
        <taxon>Mucoromycota</taxon>
        <taxon>Glomeromycotina</taxon>
        <taxon>Glomeromycetes</taxon>
        <taxon>Diversisporales</taxon>
        <taxon>Gigasporaceae</taxon>
        <taxon>Gigaspora</taxon>
    </lineage>
</organism>
<sequence>YEKNERTIEEVINKIWQKYCNEKKIQGNDSNIEGLYTIIRNINIEEKLSFGVIIEEMLVPLNNRKEIIKQIIAVLYQVITKIWKMIWKPSRITEYNRTNIRKWIATDENKKIGSPLQKL</sequence>
<dbReference type="Proteomes" id="UP000789901">
    <property type="component" value="Unassembled WGS sequence"/>
</dbReference>
<protein>
    <submittedName>
        <fullName evidence="1">20077_t:CDS:1</fullName>
    </submittedName>
</protein>
<evidence type="ECO:0000313" key="1">
    <source>
        <dbReference type="EMBL" id="CAG8821926.1"/>
    </source>
</evidence>
<accession>A0ABN7W983</accession>
<comment type="caution">
    <text evidence="1">The sequence shown here is derived from an EMBL/GenBank/DDBJ whole genome shotgun (WGS) entry which is preliminary data.</text>
</comment>
<dbReference type="EMBL" id="CAJVQB010034974">
    <property type="protein sequence ID" value="CAG8821926.1"/>
    <property type="molecule type" value="Genomic_DNA"/>
</dbReference>
<gene>
    <name evidence="1" type="ORF">GMARGA_LOCUS27951</name>
</gene>
<evidence type="ECO:0000313" key="2">
    <source>
        <dbReference type="Proteomes" id="UP000789901"/>
    </source>
</evidence>